<reference evidence="2 3" key="1">
    <citation type="journal article" date="2019" name="PLoS ONE">
        <title>Mycobacteriophage CRB2 defines a new subcluster in mycobacteriophage classification.</title>
        <authorList>
            <person name="Suarez C.A."/>
            <person name="Franceschelli J.J."/>
            <person name="Morbidoni H.R."/>
        </authorList>
    </citation>
    <scope>NUCLEOTIDE SEQUENCE [LARGE SCALE GENOMIC DNA]</scope>
</reference>
<dbReference type="EMBL" id="MK059749">
    <property type="protein sequence ID" value="AYP70009.1"/>
    <property type="molecule type" value="Genomic_DNA"/>
</dbReference>
<evidence type="ECO:0000313" key="3">
    <source>
        <dbReference type="Proteomes" id="UP000292006"/>
    </source>
</evidence>
<evidence type="ECO:0000313" key="2">
    <source>
        <dbReference type="EMBL" id="AYP70009.1"/>
    </source>
</evidence>
<protein>
    <recommendedName>
        <fullName evidence="1">DUF6884 domain-containing protein</fullName>
    </recommendedName>
</protein>
<keyword evidence="3" id="KW-1185">Reference proteome</keyword>
<evidence type="ECO:0000259" key="1">
    <source>
        <dbReference type="Pfam" id="PF21818"/>
    </source>
</evidence>
<dbReference type="Proteomes" id="UP000292006">
    <property type="component" value="Segment"/>
</dbReference>
<feature type="domain" description="DUF6884" evidence="1">
    <location>
        <begin position="9"/>
        <end position="96"/>
    </location>
</feature>
<gene>
    <name evidence="2" type="ORF">CRB2_23</name>
</gene>
<organism evidence="2 3">
    <name type="scientific">Mycobacterium phage CRB2</name>
    <dbReference type="NCBI Taxonomy" id="2483623"/>
    <lineage>
        <taxon>Viruses</taxon>
        <taxon>Duplodnaviria</taxon>
        <taxon>Heunggongvirae</taxon>
        <taxon>Uroviricota</taxon>
        <taxon>Caudoviricetes</taxon>
        <taxon>Bclasvirinae</taxon>
        <taxon>Quesadillavirus</taxon>
        <taxon>Quesadillavirus CRB2</taxon>
    </lineage>
</organism>
<sequence length="167" mass="17991">MSTYAETLVIIPCAAAKLDRPAPAAKLYDSANFRHMLAAAQTEAIDNERVMSQSTKVMILSAEHGLVELDAVLSPYDTKMGQAGCVGRDELVDQLVALAPRSIEAMLPGAYFRPLWEAVTFINEEGDDCDPWIELMDVFEASPGIGYQRGTASSLVRTAGKIAPLAS</sequence>
<name>A0A455M3H7_9CAUD</name>
<proteinExistence type="predicted"/>
<accession>A0A455M3H7</accession>
<dbReference type="Pfam" id="PF21818">
    <property type="entry name" value="DUF6884"/>
    <property type="match status" value="1"/>
</dbReference>
<dbReference type="InterPro" id="IPR049251">
    <property type="entry name" value="DUF6884"/>
</dbReference>